<feature type="transmembrane region" description="Helical" evidence="17">
    <location>
        <begin position="311"/>
        <end position="334"/>
    </location>
</feature>
<dbReference type="KEGG" id="mis:MicpuN_mit25"/>
<dbReference type="FunCoup" id="C1KRG1">
    <property type="interactions" value="83"/>
</dbReference>
<dbReference type="PRINTS" id="PR01434">
    <property type="entry name" value="NADHDHGNASE5"/>
</dbReference>
<keyword evidence="5 17" id="KW-0813">Transport</keyword>
<dbReference type="Proteomes" id="UP000002009">
    <property type="component" value="Mitochondrion MT"/>
</dbReference>
<feature type="domain" description="NADH dehydrogenase subunit 5 C-terminal" evidence="20">
    <location>
        <begin position="434"/>
        <end position="638"/>
    </location>
</feature>
<evidence type="ECO:0000256" key="15">
    <source>
        <dbReference type="ARBA" id="ARBA00023136"/>
    </source>
</evidence>
<feature type="domain" description="NADH-Ubiquinone oxidoreductase (complex I) chain 5 N-terminal" evidence="19">
    <location>
        <begin position="64"/>
        <end position="114"/>
    </location>
</feature>
<comment type="subcellular location">
    <subcellularLocation>
        <location evidence="1">Mitochondrion inner membrane</location>
        <topology evidence="1">Multi-pass membrane protein</topology>
    </subcellularLocation>
</comment>
<feature type="transmembrane region" description="Helical" evidence="17">
    <location>
        <begin position="463"/>
        <end position="481"/>
    </location>
</feature>
<organism evidence="21 22">
    <name type="scientific">Micromonas commoda (strain RCC299 / NOUM17 / CCMP2709)</name>
    <name type="common">Picoplanktonic green alga</name>
    <dbReference type="NCBI Taxonomy" id="296587"/>
    <lineage>
        <taxon>Eukaryota</taxon>
        <taxon>Viridiplantae</taxon>
        <taxon>Chlorophyta</taxon>
        <taxon>Mamiellophyceae</taxon>
        <taxon>Mamiellales</taxon>
        <taxon>Mamiellaceae</taxon>
        <taxon>Micromonas</taxon>
    </lineage>
</organism>
<keyword evidence="22" id="KW-1185">Reference proteome</keyword>
<keyword evidence="15 17" id="KW-0472">Membrane</keyword>
<feature type="transmembrane region" description="Helical" evidence="17">
    <location>
        <begin position="283"/>
        <end position="305"/>
    </location>
</feature>
<dbReference type="PANTHER" id="PTHR42829">
    <property type="entry name" value="NADH-UBIQUINONE OXIDOREDUCTASE CHAIN 5"/>
    <property type="match status" value="1"/>
</dbReference>
<proteinExistence type="inferred from homology"/>
<dbReference type="NCBIfam" id="TIGR01974">
    <property type="entry name" value="NDH_I_L"/>
    <property type="match status" value="1"/>
</dbReference>
<dbReference type="RefSeq" id="YP_002860129.1">
    <property type="nucleotide sequence ID" value="NC_012643.1"/>
</dbReference>
<comment type="similarity">
    <text evidence="2 17">Belongs to the complex I subunit 5 family.</text>
</comment>
<dbReference type="NCBIfam" id="NF005141">
    <property type="entry name" value="PRK06590.1"/>
    <property type="match status" value="1"/>
</dbReference>
<gene>
    <name evidence="21" type="primary">nad5</name>
    <name evidence="21" type="ORF">MicpuN_mit25</name>
</gene>
<feature type="transmembrane region" description="Helical" evidence="17">
    <location>
        <begin position="421"/>
        <end position="443"/>
    </location>
</feature>
<keyword evidence="7 17" id="KW-0812">Transmembrane</keyword>
<evidence type="ECO:0000256" key="4">
    <source>
        <dbReference type="ARBA" id="ARBA00021096"/>
    </source>
</evidence>
<dbReference type="GO" id="GO:0042773">
    <property type="term" value="P:ATP synthesis coupled electron transport"/>
    <property type="evidence" value="ECO:0007669"/>
    <property type="project" value="InterPro"/>
</dbReference>
<reference evidence="21 22" key="2">
    <citation type="submission" date="2009-04" db="EMBL/GenBank/DDBJ databases">
        <title>Green evolution and dynamic adaptations revealed by genomes of the marine picoeukaryotes Micromonas.</title>
        <authorList>
            <person name="Worden A.Z."/>
            <person name="Lee J.-H."/>
            <person name="Mock T."/>
            <person name="Rouze P."/>
            <person name="Simmons M.P."/>
            <person name="Aerts A.L."/>
            <person name="Allen A.E."/>
            <person name="Cuvelier M.L."/>
            <person name="Derelle E."/>
            <person name="Everett M.V."/>
            <person name="Foulon E."/>
            <person name="Grimwood J."/>
            <person name="Gundlach H."/>
            <person name="Henrissat B."/>
            <person name="Napoli C."/>
            <person name="McDonald S.M."/>
            <person name="Schnitzler Parker M."/>
            <person name="Rombauts S."/>
            <person name="Salamov A."/>
            <person name="Von Dassow P."/>
            <person name="Badger J.H."/>
            <person name="Coutinho P.M."/>
            <person name="Demir E."/>
            <person name="Dubchak I."/>
            <person name="Gentemann C."/>
            <person name="Eikrem W."/>
            <person name="Gready J.E."/>
            <person name="John U."/>
            <person name="Lanier W."/>
            <person name="Lindquist E.A."/>
            <person name="Lucas S."/>
            <person name="Mayer K.F.X."/>
            <person name="Moreau H."/>
            <person name="Not F."/>
            <person name="Otillar R."/>
            <person name="Panaud O."/>
            <person name="Pangilinan J."/>
            <person name="Paulsen I."/>
            <person name="Piegu B."/>
            <person name="Poliakov A."/>
            <person name="Robbens S."/>
            <person name="Schmutz J."/>
            <person name="Toulza E."/>
            <person name="Wyss T."/>
            <person name="Zelensky A."/>
            <person name="Zhou K."/>
            <person name="Armbrust E.V."/>
            <person name="Bhattacharya D."/>
            <person name="Goodenough U.W."/>
            <person name="Van de Peer Y."/>
            <person name="Grigoriev I.V."/>
        </authorList>
    </citation>
    <scope>NUCLEOTIDE SEQUENCE [LARGE SCALE GENOMIC DNA]</scope>
    <source>
        <strain evidence="22">RCC299 / NOUM17</strain>
    </source>
</reference>
<feature type="transmembrane region" description="Helical" evidence="17">
    <location>
        <begin position="137"/>
        <end position="156"/>
    </location>
</feature>
<keyword evidence="10" id="KW-0249">Electron transport</keyword>
<evidence type="ECO:0000256" key="16">
    <source>
        <dbReference type="ARBA" id="ARBA00049551"/>
    </source>
</evidence>
<keyword evidence="12 17" id="KW-0520">NAD</keyword>
<dbReference type="InterPro" id="IPR001516">
    <property type="entry name" value="Proton_antipo_N"/>
</dbReference>
<evidence type="ECO:0000259" key="19">
    <source>
        <dbReference type="Pfam" id="PF00662"/>
    </source>
</evidence>
<evidence type="ECO:0000256" key="6">
    <source>
        <dbReference type="ARBA" id="ARBA00022660"/>
    </source>
</evidence>
<dbReference type="EC" id="7.1.1.2" evidence="3 17"/>
<accession>C1KRG1</accession>
<evidence type="ECO:0000256" key="12">
    <source>
        <dbReference type="ARBA" id="ARBA00023027"/>
    </source>
</evidence>
<evidence type="ECO:0000259" key="18">
    <source>
        <dbReference type="Pfam" id="PF00361"/>
    </source>
</evidence>
<keyword evidence="11 17" id="KW-1133">Transmembrane helix</keyword>
<dbReference type="PANTHER" id="PTHR42829:SF2">
    <property type="entry name" value="NADH-UBIQUINONE OXIDOREDUCTASE CHAIN 5"/>
    <property type="match status" value="1"/>
</dbReference>
<dbReference type="Pfam" id="PF00361">
    <property type="entry name" value="Proton_antipo_M"/>
    <property type="match status" value="1"/>
</dbReference>
<dbReference type="Pfam" id="PF06455">
    <property type="entry name" value="NADH5_C"/>
    <property type="match status" value="1"/>
</dbReference>
<dbReference type="PRINTS" id="PR01435">
    <property type="entry name" value="NPOXDRDTASE5"/>
</dbReference>
<feature type="transmembrane region" description="Helical" evidence="17">
    <location>
        <begin position="493"/>
        <end position="513"/>
    </location>
</feature>
<evidence type="ECO:0000256" key="14">
    <source>
        <dbReference type="ARBA" id="ARBA00023128"/>
    </source>
</evidence>
<sequence length="671" mass="74724">MYLLLVCLPLLSFLLCCGFGRFFGYRGSPILATVCVALSAFLSILAFYEVGICGSPCYLDFAPWFHSELFDASWGFLFDSLTVVMLVVVTVVSTLVHMYSIAYMGQDPHLPRFMSYLSIFTFFMLMLVTANNFIQMFFGWEGVGLASYLLINFWYTRVQANKSAIKAMLVNRVGDFGLALGIMGIFFMCKSVHFQTVFACAGQLAQESFFFFHMDTHALTTICLLLFVGAVGKSAQLGLHTWLPDAMEGPTPVSALIHAATMVTAGVFMIARCSPLFEYAPHALLVVTVVGAMTSFFAATTGVVQNDLKRVIAYSTCSQLGYMVFACGLSQYAVGVFHLMNHAFFKALLFLSAGSVIHALADEQDMRKMGGVVKLLPFTYAMMFIGSLALIGFPFLTGFYSKDVILEVAYAKYTIGGNFAYWLGVLSALFTSYYSFRLLFLTFLGPVNSFKASLKDVHEAPQLMAWPLIILAFGSIFVGYMAKDMMIGLGTPFWNNALFILPINTIVLESEYIPQSIKFIPIVFSVLGALFALNINIVGSSFAYMMKTSFIGRKLYIFLNKRWLFDKVYNDYIASKALSLGYHTTFKTLDKGFIEIIGPAGIMQICTQTMRQVSQLQSGYIYHYAFLMLCGVGVCIILVSFWDIVSPWVDPRIYGLFVLSFILFNHARKTA</sequence>
<dbReference type="GO" id="GO:0003954">
    <property type="term" value="F:NADH dehydrogenase activity"/>
    <property type="evidence" value="ECO:0007669"/>
    <property type="project" value="TreeGrafter"/>
</dbReference>
<comment type="function">
    <text evidence="17">Core subunit of the mitochondrial membrane respiratory chain NADH dehydrogenase (Complex I) which catalyzes electron transfer from NADH through the respiratory chain, using ubiquinone as an electron acceptor. Essential for the catalytic activity and assembly of complex I.</text>
</comment>
<keyword evidence="9" id="KW-1278">Translocase</keyword>
<evidence type="ECO:0000256" key="11">
    <source>
        <dbReference type="ARBA" id="ARBA00022989"/>
    </source>
</evidence>
<evidence type="ECO:0000256" key="5">
    <source>
        <dbReference type="ARBA" id="ARBA00022448"/>
    </source>
</evidence>
<geneLocation type="mitochondrion" evidence="21"/>
<evidence type="ECO:0000256" key="1">
    <source>
        <dbReference type="ARBA" id="ARBA00004448"/>
    </source>
</evidence>
<dbReference type="InterPro" id="IPR018393">
    <property type="entry name" value="NADHpl_OxRdtase_5_subgr"/>
</dbReference>
<keyword evidence="14 17" id="KW-0496">Mitochondrion</keyword>
<comment type="catalytic activity">
    <reaction evidence="16 17">
        <text>a ubiquinone + NADH + 5 H(+)(in) = a ubiquinol + NAD(+) + 4 H(+)(out)</text>
        <dbReference type="Rhea" id="RHEA:29091"/>
        <dbReference type="Rhea" id="RHEA-COMP:9565"/>
        <dbReference type="Rhea" id="RHEA-COMP:9566"/>
        <dbReference type="ChEBI" id="CHEBI:15378"/>
        <dbReference type="ChEBI" id="CHEBI:16389"/>
        <dbReference type="ChEBI" id="CHEBI:17976"/>
        <dbReference type="ChEBI" id="CHEBI:57540"/>
        <dbReference type="ChEBI" id="CHEBI:57945"/>
        <dbReference type="EC" id="7.1.1.2"/>
    </reaction>
</comment>
<dbReference type="GO" id="GO:0015990">
    <property type="term" value="P:electron transport coupled proton transport"/>
    <property type="evidence" value="ECO:0007669"/>
    <property type="project" value="TreeGrafter"/>
</dbReference>
<dbReference type="GeneID" id="7804337"/>
<evidence type="ECO:0000256" key="3">
    <source>
        <dbReference type="ARBA" id="ARBA00012944"/>
    </source>
</evidence>
<dbReference type="OrthoDB" id="536325at2759"/>
<dbReference type="InterPro" id="IPR001750">
    <property type="entry name" value="ND/Mrp_TM"/>
</dbReference>
<dbReference type="OMA" id="GRDIVRC"/>
<name>C1KRG1_MICCC</name>
<protein>
    <recommendedName>
        <fullName evidence="4 17">NADH-ubiquinone oxidoreductase chain 5</fullName>
        <ecNumber evidence="3 17">7.1.1.2</ecNumber>
    </recommendedName>
</protein>
<dbReference type="InterPro" id="IPR003945">
    <property type="entry name" value="NU5C-like"/>
</dbReference>
<evidence type="ECO:0000256" key="9">
    <source>
        <dbReference type="ARBA" id="ARBA00022967"/>
    </source>
</evidence>
<feature type="domain" description="NADH:quinone oxidoreductase/Mrp antiporter transmembrane" evidence="18">
    <location>
        <begin position="130"/>
        <end position="418"/>
    </location>
</feature>
<dbReference type="Gene3D" id="1.20.5.2700">
    <property type="match status" value="1"/>
</dbReference>
<evidence type="ECO:0000256" key="8">
    <source>
        <dbReference type="ARBA" id="ARBA00022792"/>
    </source>
</evidence>
<keyword evidence="13 17" id="KW-0830">Ubiquinone</keyword>
<evidence type="ECO:0000256" key="2">
    <source>
        <dbReference type="ARBA" id="ARBA00008200"/>
    </source>
</evidence>
<evidence type="ECO:0000313" key="21">
    <source>
        <dbReference type="EMBL" id="ACO55593.1"/>
    </source>
</evidence>
<feature type="transmembrane region" description="Helical" evidence="17">
    <location>
        <begin position="176"/>
        <end position="198"/>
    </location>
</feature>
<feature type="transmembrane region" description="Helical" evidence="17">
    <location>
        <begin position="210"/>
        <end position="232"/>
    </location>
</feature>
<dbReference type="GO" id="GO:0008137">
    <property type="term" value="F:NADH dehydrogenase (ubiquinone) activity"/>
    <property type="evidence" value="ECO:0007669"/>
    <property type="project" value="UniProtKB-EC"/>
</dbReference>
<dbReference type="InParanoid" id="C1KRG1"/>
<dbReference type="Pfam" id="PF00662">
    <property type="entry name" value="Proton_antipo_N"/>
    <property type="match status" value="1"/>
</dbReference>
<evidence type="ECO:0000256" key="13">
    <source>
        <dbReference type="ARBA" id="ARBA00023075"/>
    </source>
</evidence>
<feature type="transmembrane region" description="Helical" evidence="17">
    <location>
        <begin position="30"/>
        <end position="53"/>
    </location>
</feature>
<evidence type="ECO:0000256" key="17">
    <source>
        <dbReference type="RuleBase" id="RU003404"/>
    </source>
</evidence>
<feature type="transmembrane region" description="Helical" evidence="17">
    <location>
        <begin position="252"/>
        <end position="271"/>
    </location>
</feature>
<reference evidence="21 22" key="1">
    <citation type="submission" date="2009-03" db="EMBL/GenBank/DDBJ databases">
        <authorList>
            <consortium name="Micromonas genome consortium"/>
            <person name="Robbens S."/>
            <person name="Rombauts S."/>
            <person name="Lucas S."/>
            <person name="Glavina del Rio T."/>
            <person name="Tice H."/>
            <person name="Bruce D."/>
            <person name="Pitluck S."/>
            <person name="Van de Peer Y."/>
            <person name="Zhou K."/>
            <person name="Grimwood J."/>
            <person name="Grigoriev I.V."/>
            <person name="Cuvelier M.L."/>
            <person name="Worden A.Z."/>
        </authorList>
    </citation>
    <scope>NUCLEOTIDE SEQUENCE [LARGE SCALE GENOMIC DNA]</scope>
    <source>
        <strain evidence="22">RCC299 / NOUM17</strain>
    </source>
</reference>
<evidence type="ECO:0000256" key="7">
    <source>
        <dbReference type="ARBA" id="ARBA00022692"/>
    </source>
</evidence>
<dbReference type="GO" id="GO:0005743">
    <property type="term" value="C:mitochondrial inner membrane"/>
    <property type="evidence" value="ECO:0007669"/>
    <property type="project" value="UniProtKB-SubCell"/>
</dbReference>
<dbReference type="AlphaFoldDB" id="C1KRG1"/>
<feature type="transmembrane region" description="Helical" evidence="17">
    <location>
        <begin position="74"/>
        <end position="101"/>
    </location>
</feature>
<evidence type="ECO:0000313" key="22">
    <source>
        <dbReference type="Proteomes" id="UP000002009"/>
    </source>
</evidence>
<feature type="transmembrane region" description="Helical" evidence="17">
    <location>
        <begin position="381"/>
        <end position="400"/>
    </location>
</feature>
<keyword evidence="8" id="KW-0999">Mitochondrion inner membrane</keyword>
<feature type="transmembrane region" description="Helical" evidence="17">
    <location>
        <begin position="113"/>
        <end position="130"/>
    </location>
</feature>
<keyword evidence="6" id="KW-0679">Respiratory chain</keyword>
<feature type="transmembrane region" description="Helical" evidence="17">
    <location>
        <begin position="519"/>
        <end position="544"/>
    </location>
</feature>
<dbReference type="STRING" id="296587.C1KRG1"/>
<feature type="transmembrane region" description="Helical" evidence="17">
    <location>
        <begin position="620"/>
        <end position="645"/>
    </location>
</feature>
<dbReference type="EMBL" id="FJ859351">
    <property type="protein sequence ID" value="ACO55593.1"/>
    <property type="molecule type" value="Genomic_DNA"/>
</dbReference>
<evidence type="ECO:0000256" key="10">
    <source>
        <dbReference type="ARBA" id="ARBA00022982"/>
    </source>
</evidence>
<feature type="transmembrane region" description="Helical" evidence="17">
    <location>
        <begin position="651"/>
        <end position="667"/>
    </location>
</feature>
<dbReference type="InterPro" id="IPR010934">
    <property type="entry name" value="NADH_DH_su5_C"/>
</dbReference>
<evidence type="ECO:0000259" key="20">
    <source>
        <dbReference type="Pfam" id="PF06455"/>
    </source>
</evidence>